<feature type="domain" description="Peptidase C45 hydrolase" evidence="1">
    <location>
        <begin position="116"/>
        <end position="286"/>
    </location>
</feature>
<evidence type="ECO:0000313" key="3">
    <source>
        <dbReference type="Proteomes" id="UP000215289"/>
    </source>
</evidence>
<dbReference type="Proteomes" id="UP000215289">
    <property type="component" value="Unassembled WGS sequence"/>
</dbReference>
<name>A0A3R7FPZ3_9EURO</name>
<comment type="caution">
    <text evidence="2">The sequence shown here is derived from an EMBL/GenBank/DDBJ whole genome shotgun (WGS) entry which is preliminary data.</text>
</comment>
<dbReference type="PANTHER" id="PTHR34180">
    <property type="entry name" value="PEPTIDASE C45"/>
    <property type="match status" value="1"/>
</dbReference>
<dbReference type="STRING" id="1245748.A0A3R7FPZ3"/>
<dbReference type="PANTHER" id="PTHR34180:SF1">
    <property type="entry name" value="BETA-ALANYL-DOPAMINE_CARCININE HYDROLASE"/>
    <property type="match status" value="1"/>
</dbReference>
<dbReference type="AlphaFoldDB" id="A0A3R7FPZ3"/>
<dbReference type="Pfam" id="PF03417">
    <property type="entry name" value="AAT"/>
    <property type="match status" value="1"/>
</dbReference>
<organism evidence="2 3">
    <name type="scientific">Aspergillus turcosus</name>
    <dbReference type="NCBI Taxonomy" id="1245748"/>
    <lineage>
        <taxon>Eukaryota</taxon>
        <taxon>Fungi</taxon>
        <taxon>Dikarya</taxon>
        <taxon>Ascomycota</taxon>
        <taxon>Pezizomycotina</taxon>
        <taxon>Eurotiomycetes</taxon>
        <taxon>Eurotiomycetidae</taxon>
        <taxon>Eurotiales</taxon>
        <taxon>Aspergillaceae</taxon>
        <taxon>Aspergillus</taxon>
        <taxon>Aspergillus subgen. Fumigati</taxon>
    </lineage>
</organism>
<proteinExistence type="predicted"/>
<dbReference type="InterPro" id="IPR047794">
    <property type="entry name" value="C45_proenzyme-like"/>
</dbReference>
<keyword evidence="3" id="KW-1185">Reference proteome</keyword>
<dbReference type="InterPro" id="IPR047801">
    <property type="entry name" value="Peptidase_C45"/>
</dbReference>
<evidence type="ECO:0000259" key="1">
    <source>
        <dbReference type="Pfam" id="PF03417"/>
    </source>
</evidence>
<accession>A0A3R7FPZ3</accession>
<dbReference type="NCBIfam" id="NF040521">
    <property type="entry name" value="C45_proenzyme"/>
    <property type="match status" value="1"/>
</dbReference>
<gene>
    <name evidence="2" type="ORF">CFD26_104761</name>
</gene>
<dbReference type="Gene3D" id="1.10.10.2120">
    <property type="match status" value="1"/>
</dbReference>
<protein>
    <recommendedName>
        <fullName evidence="1">Peptidase C45 hydrolase domain-containing protein</fullName>
    </recommendedName>
</protein>
<sequence length="365" mass="40186">MQLQIKEPPRLELKGTPREIGLEHGRVLSQQIRDQIKVYENIFQETSKMSWDDVRDVAEEFRLSLEKELPDIYAEMQGIAEGAGLDLLDIVALNCRSEISMGNFSDGCTSLSWKKHDNGRVLAQNWDWTPAAGKNIAIVSIEQPGKPKIYMVTEAGIVGKIGFNSAGVGVCLNAIRARPCISSKIPIHVALRLFLESSSVETAIEEFAWLGGIACSAHILIADSTTALGLELSPLGNAYLKEDVFGTITHTNHFIENFLVYEPPWLSGSPIRLERVRQLLRELINGGISGSQITPSLLRDKIFSDTFNAPQAICCSEDPSRGPATRSKTIFNIIMNLEKDNLSAELVVGRPGSGEETAVIRMPWA</sequence>
<dbReference type="OrthoDB" id="189997at2759"/>
<reference evidence="2 3" key="1">
    <citation type="submission" date="2018-08" db="EMBL/GenBank/DDBJ databases">
        <title>Draft genome sequences of two Aspergillus turcosus clinical strains isolated from bronchoalveolar lavage fluid: one azole-susceptible and the other azole-resistant.</title>
        <authorList>
            <person name="Parent-Michaud M."/>
            <person name="Dufresne P.J."/>
            <person name="Fournier E."/>
            <person name="Martineau C."/>
            <person name="Moreira S."/>
            <person name="Perkins V."/>
            <person name="De Repentigny L."/>
            <person name="Dufresne S.F."/>
        </authorList>
    </citation>
    <scope>NUCLEOTIDE SEQUENCE [LARGE SCALE GENOMIC DNA]</scope>
    <source>
        <strain evidence="2">HMR AF 1038</strain>
    </source>
</reference>
<evidence type="ECO:0000313" key="2">
    <source>
        <dbReference type="EMBL" id="RLL95199.1"/>
    </source>
</evidence>
<dbReference type="EMBL" id="NIDN02000164">
    <property type="protein sequence ID" value="RLL95199.1"/>
    <property type="molecule type" value="Genomic_DNA"/>
</dbReference>
<dbReference type="InterPro" id="IPR005079">
    <property type="entry name" value="Peptidase_C45_hydrolase"/>
</dbReference>
<dbReference type="Gene3D" id="3.60.60.10">
    <property type="entry name" value="Penicillin V Acylase, Chain A"/>
    <property type="match status" value="1"/>
</dbReference>